<keyword evidence="1" id="KW-0456">Lyase</keyword>
<dbReference type="InterPro" id="IPR040442">
    <property type="entry name" value="Pyrv_kinase-like_dom_sf"/>
</dbReference>
<dbReference type="CDD" id="cd00377">
    <property type="entry name" value="ICL_PEPM"/>
    <property type="match status" value="1"/>
</dbReference>
<dbReference type="KEGG" id="ccai:NAS2_0104"/>
<dbReference type="GO" id="GO:0046421">
    <property type="term" value="F:methylisocitrate lyase activity"/>
    <property type="evidence" value="ECO:0007669"/>
    <property type="project" value="UniProtKB-EC"/>
</dbReference>
<sequence length="243" mass="27216">MGLPDLGLITLDEVAEALRRIRRVTDLPIIVDADTGFGEALDVYRTVQVLEEAGASAVQIEDQRMPKRCGHLEGKDVVSKDEMVEKIVAALKARRKALIVARTDARGVMGLEEAVERANLYGKVGADIIFPEALLSREEFAEAANRIKYPLLANMTEFGKTPYISADEFRNMGYRIVIFPVTAFRAAARAAADAYAHLMERGTQGDFLDKLMTRKDQYEVIHYHRYEELDAEIAREAVRRTGL</sequence>
<evidence type="ECO:0000313" key="2">
    <source>
        <dbReference type="Proteomes" id="UP000509448"/>
    </source>
</evidence>
<evidence type="ECO:0000313" key="1">
    <source>
        <dbReference type="EMBL" id="BBE41511.1"/>
    </source>
</evidence>
<dbReference type="InterPro" id="IPR018523">
    <property type="entry name" value="Isocitrate_lyase_ph_CS"/>
</dbReference>
<name>A0A4P2VBP7_9ARCH</name>
<dbReference type="PANTHER" id="PTHR42905:SF5">
    <property type="entry name" value="CARBOXYVINYL-CARBOXYPHOSPHONATE PHOSPHORYLMUTASE, CHLOROPLASTIC"/>
    <property type="match status" value="1"/>
</dbReference>
<dbReference type="EMBL" id="AP018732">
    <property type="protein sequence ID" value="BBE41511.1"/>
    <property type="molecule type" value="Genomic_DNA"/>
</dbReference>
<dbReference type="Gene3D" id="3.20.20.60">
    <property type="entry name" value="Phosphoenolpyruvate-binding domains"/>
    <property type="match status" value="1"/>
</dbReference>
<accession>A0A4P2VBP7</accession>
<dbReference type="AlphaFoldDB" id="A0A4P2VBP7"/>
<dbReference type="Pfam" id="PF13714">
    <property type="entry name" value="PEP_mutase"/>
    <property type="match status" value="1"/>
</dbReference>
<dbReference type="EC" id="4.1.3.30" evidence="1"/>
<dbReference type="SUPFAM" id="SSF51621">
    <property type="entry name" value="Phosphoenolpyruvate/pyruvate domain"/>
    <property type="match status" value="1"/>
</dbReference>
<dbReference type="Proteomes" id="UP000509448">
    <property type="component" value="Chromosome"/>
</dbReference>
<dbReference type="InterPro" id="IPR039556">
    <property type="entry name" value="ICL/PEPM"/>
</dbReference>
<dbReference type="InterPro" id="IPR015813">
    <property type="entry name" value="Pyrv/PenolPyrv_kinase-like_dom"/>
</dbReference>
<proteinExistence type="predicted"/>
<organism evidence="1 2">
    <name type="scientific">Conexivisphaera calida</name>
    <dbReference type="NCBI Taxonomy" id="1874277"/>
    <lineage>
        <taxon>Archaea</taxon>
        <taxon>Nitrososphaerota</taxon>
        <taxon>Conexivisphaeria</taxon>
        <taxon>Conexivisphaerales</taxon>
        <taxon>Conexivisphaeraceae</taxon>
        <taxon>Conexivisphaera</taxon>
    </lineage>
</organism>
<protein>
    <submittedName>
        <fullName evidence="1">Methylisocitrate lyase</fullName>
        <ecNumber evidence="1">4.1.3.30</ecNumber>
    </submittedName>
</protein>
<reference evidence="1 2" key="1">
    <citation type="journal article" date="2019" name="ISME J.">
        <title>Isolation and characterization of a thermophilic sulfur- and iron-reducing thaumarchaeote from a terrestrial acidic hot spring.</title>
        <authorList>
            <person name="Kato S."/>
            <person name="Itoh T."/>
            <person name="Yuki M."/>
            <person name="Nagamori M."/>
            <person name="Ohnishi M."/>
            <person name="Uematsu K."/>
            <person name="Suzuki K."/>
            <person name="Takashina T."/>
            <person name="Ohkuma M."/>
        </authorList>
    </citation>
    <scope>NUCLEOTIDE SEQUENCE [LARGE SCALE GENOMIC DNA]</scope>
    <source>
        <strain evidence="1 2">NAS-02</strain>
    </source>
</reference>
<gene>
    <name evidence="1" type="ORF">NAS2_0104</name>
</gene>
<keyword evidence="2" id="KW-1185">Reference proteome</keyword>
<dbReference type="PROSITE" id="PS00161">
    <property type="entry name" value="ISOCITRATE_LYASE"/>
    <property type="match status" value="1"/>
</dbReference>
<dbReference type="PANTHER" id="PTHR42905">
    <property type="entry name" value="PHOSPHOENOLPYRUVATE CARBOXYLASE"/>
    <property type="match status" value="1"/>
</dbReference>